<evidence type="ECO:0000313" key="3">
    <source>
        <dbReference type="Proteomes" id="UP000824120"/>
    </source>
</evidence>
<dbReference type="PANTHER" id="PTHR36617:SF16">
    <property type="entry name" value="OS04G0516500 PROTEIN"/>
    <property type="match status" value="1"/>
</dbReference>
<organism evidence="2 3">
    <name type="scientific">Solanum commersonii</name>
    <name type="common">Commerson's wild potato</name>
    <name type="synonym">Commerson's nightshade</name>
    <dbReference type="NCBI Taxonomy" id="4109"/>
    <lineage>
        <taxon>Eukaryota</taxon>
        <taxon>Viridiplantae</taxon>
        <taxon>Streptophyta</taxon>
        <taxon>Embryophyta</taxon>
        <taxon>Tracheophyta</taxon>
        <taxon>Spermatophyta</taxon>
        <taxon>Magnoliopsida</taxon>
        <taxon>eudicotyledons</taxon>
        <taxon>Gunneridae</taxon>
        <taxon>Pentapetalae</taxon>
        <taxon>asterids</taxon>
        <taxon>lamiids</taxon>
        <taxon>Solanales</taxon>
        <taxon>Solanaceae</taxon>
        <taxon>Solanoideae</taxon>
        <taxon>Solaneae</taxon>
        <taxon>Solanum</taxon>
    </lineage>
</organism>
<comment type="caution">
    <text evidence="2">The sequence shown here is derived from an EMBL/GenBank/DDBJ whole genome shotgun (WGS) entry which is preliminary data.</text>
</comment>
<dbReference type="OrthoDB" id="1435349at2759"/>
<keyword evidence="3" id="KW-1185">Reference proteome</keyword>
<evidence type="ECO:0000259" key="1">
    <source>
        <dbReference type="Pfam" id="PF16209"/>
    </source>
</evidence>
<name>A0A9J5WJJ9_SOLCO</name>
<protein>
    <recommendedName>
        <fullName evidence="1">P-type ATPase N-terminal domain-containing protein</fullName>
    </recommendedName>
</protein>
<dbReference type="AlphaFoldDB" id="A0A9J5WJJ9"/>
<reference evidence="2 3" key="1">
    <citation type="submission" date="2020-09" db="EMBL/GenBank/DDBJ databases">
        <title>De no assembly of potato wild relative species, Solanum commersonii.</title>
        <authorList>
            <person name="Cho K."/>
        </authorList>
    </citation>
    <scope>NUCLEOTIDE SEQUENCE [LARGE SCALE GENOMIC DNA]</scope>
    <source>
        <strain evidence="2">LZ3.2</strain>
        <tissue evidence="2">Leaf</tissue>
    </source>
</reference>
<dbReference type="EMBL" id="JACXVP010000011">
    <property type="protein sequence ID" value="KAG5575372.1"/>
    <property type="molecule type" value="Genomic_DNA"/>
</dbReference>
<proteinExistence type="predicted"/>
<dbReference type="InterPro" id="IPR032631">
    <property type="entry name" value="P-type_ATPase_N"/>
</dbReference>
<gene>
    <name evidence="2" type="ORF">H5410_055506</name>
</gene>
<feature type="domain" description="P-type ATPase N-terminal" evidence="1">
    <location>
        <begin position="5"/>
        <end position="43"/>
    </location>
</feature>
<accession>A0A9J5WJJ9</accession>
<dbReference type="Proteomes" id="UP000824120">
    <property type="component" value="Chromosome 11"/>
</dbReference>
<sequence length="178" mass="21540">MKRFVYIDDDDLSNNIYCDNRISNRKYTVWNFLPKNLWEQFSRERGGLGIRNLRLQNESLLMKWLWSYIGEERALWKEVIVVKYGEFDPWCTKTVYEPYGVGVWRTIRNLWPQMEANLHLKVGNGNETKFWKDAWVDQTSLKDLFPDLFFICENPEDTLCDCWTEQGWDISFRRMLND</sequence>
<dbReference type="Pfam" id="PF16209">
    <property type="entry name" value="PhoLip_ATPase_N"/>
    <property type="match status" value="1"/>
</dbReference>
<evidence type="ECO:0000313" key="2">
    <source>
        <dbReference type="EMBL" id="KAG5575372.1"/>
    </source>
</evidence>
<dbReference type="PANTHER" id="PTHR36617">
    <property type="entry name" value="PROTEIN, PUTATIVE-RELATED"/>
    <property type="match status" value="1"/>
</dbReference>